<gene>
    <name evidence="3" type="ORF">CEY00_Acc33133</name>
</gene>
<reference evidence="4" key="2">
    <citation type="journal article" date="2018" name="BMC Genomics">
        <title>A manually annotated Actinidia chinensis var. chinensis (kiwifruit) genome highlights the challenges associated with draft genomes and gene prediction in plants.</title>
        <authorList>
            <person name="Pilkington S.M."/>
            <person name="Crowhurst R."/>
            <person name="Hilario E."/>
            <person name="Nardozza S."/>
            <person name="Fraser L."/>
            <person name="Peng Y."/>
            <person name="Gunaseelan K."/>
            <person name="Simpson R."/>
            <person name="Tahir J."/>
            <person name="Deroles S.C."/>
            <person name="Templeton K."/>
            <person name="Luo Z."/>
            <person name="Davy M."/>
            <person name="Cheng C."/>
            <person name="McNeilage M."/>
            <person name="Scaglione D."/>
            <person name="Liu Y."/>
            <person name="Zhang Q."/>
            <person name="Datson P."/>
            <person name="De Silva N."/>
            <person name="Gardiner S.E."/>
            <person name="Bassett H."/>
            <person name="Chagne D."/>
            <person name="McCallum J."/>
            <person name="Dzierzon H."/>
            <person name="Deng C."/>
            <person name="Wang Y.Y."/>
            <person name="Barron L."/>
            <person name="Manako K."/>
            <person name="Bowen J."/>
            <person name="Foster T.M."/>
            <person name="Erridge Z.A."/>
            <person name="Tiffin H."/>
            <person name="Waite C.N."/>
            <person name="Davies K.M."/>
            <person name="Grierson E.P."/>
            <person name="Laing W.A."/>
            <person name="Kirk R."/>
            <person name="Chen X."/>
            <person name="Wood M."/>
            <person name="Montefiori M."/>
            <person name="Brummell D.A."/>
            <person name="Schwinn K.E."/>
            <person name="Catanach A."/>
            <person name="Fullerton C."/>
            <person name="Li D."/>
            <person name="Meiyalaghan S."/>
            <person name="Nieuwenhuizen N."/>
            <person name="Read N."/>
            <person name="Prakash R."/>
            <person name="Hunter D."/>
            <person name="Zhang H."/>
            <person name="McKenzie M."/>
            <person name="Knabel M."/>
            <person name="Harris A."/>
            <person name="Allan A.C."/>
            <person name="Gleave A."/>
            <person name="Chen A."/>
            <person name="Janssen B.J."/>
            <person name="Plunkett B."/>
            <person name="Ampomah-Dwamena C."/>
            <person name="Voogd C."/>
            <person name="Leif D."/>
            <person name="Lafferty D."/>
            <person name="Souleyre E.J.F."/>
            <person name="Varkonyi-Gasic E."/>
            <person name="Gambi F."/>
            <person name="Hanley J."/>
            <person name="Yao J.L."/>
            <person name="Cheung J."/>
            <person name="David K.M."/>
            <person name="Warren B."/>
            <person name="Marsh K."/>
            <person name="Snowden K.C."/>
            <person name="Lin-Wang K."/>
            <person name="Brian L."/>
            <person name="Martinez-Sanchez M."/>
            <person name="Wang M."/>
            <person name="Ileperuma N."/>
            <person name="Macnee N."/>
            <person name="Campin R."/>
            <person name="McAtee P."/>
            <person name="Drummond R.S.M."/>
            <person name="Espley R.V."/>
            <person name="Ireland H.S."/>
            <person name="Wu R."/>
            <person name="Atkinson R.G."/>
            <person name="Karunairetnam S."/>
            <person name="Bulley S."/>
            <person name="Chunkath S."/>
            <person name="Hanley Z."/>
            <person name="Storey R."/>
            <person name="Thrimawithana A.H."/>
            <person name="Thomson S."/>
            <person name="David C."/>
            <person name="Testolin R."/>
            <person name="Huang H."/>
            <person name="Hellens R.P."/>
            <person name="Schaffer R.J."/>
        </authorList>
    </citation>
    <scope>NUCLEOTIDE SEQUENCE [LARGE SCALE GENOMIC DNA]</scope>
    <source>
        <strain evidence="4">cv. Red5</strain>
    </source>
</reference>
<feature type="transmembrane region" description="Helical" evidence="1">
    <location>
        <begin position="46"/>
        <end position="68"/>
    </location>
</feature>
<evidence type="ECO:0000313" key="3">
    <source>
        <dbReference type="EMBL" id="PSR85150.1"/>
    </source>
</evidence>
<reference evidence="3 4" key="1">
    <citation type="submission" date="2017-07" db="EMBL/GenBank/DDBJ databases">
        <title>An improved, manually edited Actinidia chinensis var. chinensis (kiwifruit) genome highlights the challenges associated with draft genomes and gene prediction in plants.</title>
        <authorList>
            <person name="Pilkington S."/>
            <person name="Crowhurst R."/>
            <person name="Hilario E."/>
            <person name="Nardozza S."/>
            <person name="Fraser L."/>
            <person name="Peng Y."/>
            <person name="Gunaseelan K."/>
            <person name="Simpson R."/>
            <person name="Tahir J."/>
            <person name="Deroles S."/>
            <person name="Templeton K."/>
            <person name="Luo Z."/>
            <person name="Davy M."/>
            <person name="Cheng C."/>
            <person name="Mcneilage M."/>
            <person name="Scaglione D."/>
            <person name="Liu Y."/>
            <person name="Zhang Q."/>
            <person name="Datson P."/>
            <person name="De Silva N."/>
            <person name="Gardiner S."/>
            <person name="Bassett H."/>
            <person name="Chagne D."/>
            <person name="Mccallum J."/>
            <person name="Dzierzon H."/>
            <person name="Deng C."/>
            <person name="Wang Y.-Y."/>
            <person name="Barron N."/>
            <person name="Manako K."/>
            <person name="Bowen J."/>
            <person name="Foster T."/>
            <person name="Erridge Z."/>
            <person name="Tiffin H."/>
            <person name="Waite C."/>
            <person name="Davies K."/>
            <person name="Grierson E."/>
            <person name="Laing W."/>
            <person name="Kirk R."/>
            <person name="Chen X."/>
            <person name="Wood M."/>
            <person name="Montefiori M."/>
            <person name="Brummell D."/>
            <person name="Schwinn K."/>
            <person name="Catanach A."/>
            <person name="Fullerton C."/>
            <person name="Li D."/>
            <person name="Meiyalaghan S."/>
            <person name="Nieuwenhuizen N."/>
            <person name="Read N."/>
            <person name="Prakash R."/>
            <person name="Hunter D."/>
            <person name="Zhang H."/>
            <person name="Mckenzie M."/>
            <person name="Knabel M."/>
            <person name="Harris A."/>
            <person name="Allan A."/>
            <person name="Chen A."/>
            <person name="Janssen B."/>
            <person name="Plunkett B."/>
            <person name="Dwamena C."/>
            <person name="Voogd C."/>
            <person name="Leif D."/>
            <person name="Lafferty D."/>
            <person name="Souleyre E."/>
            <person name="Varkonyi-Gasic E."/>
            <person name="Gambi F."/>
            <person name="Hanley J."/>
            <person name="Yao J.-L."/>
            <person name="Cheung J."/>
            <person name="David K."/>
            <person name="Warren B."/>
            <person name="Marsh K."/>
            <person name="Snowden K."/>
            <person name="Lin-Wang K."/>
            <person name="Brian L."/>
            <person name="Martinez-Sanchez M."/>
            <person name="Wang M."/>
            <person name="Ileperuma N."/>
            <person name="Macnee N."/>
            <person name="Campin R."/>
            <person name="Mcatee P."/>
            <person name="Drummond R."/>
            <person name="Espley R."/>
            <person name="Ireland H."/>
            <person name="Wu R."/>
            <person name="Atkinson R."/>
            <person name="Karunairetnam S."/>
            <person name="Bulley S."/>
            <person name="Chunkath S."/>
            <person name="Hanley Z."/>
            <person name="Storey R."/>
            <person name="Thrimawithana A."/>
            <person name="Thomson S."/>
            <person name="David C."/>
            <person name="Testolin R."/>
        </authorList>
    </citation>
    <scope>NUCLEOTIDE SEQUENCE [LARGE SCALE GENOMIC DNA]</scope>
    <source>
        <strain evidence="4">cv. Red5</strain>
        <tissue evidence="3">Young leaf</tissue>
    </source>
</reference>
<proteinExistence type="predicted"/>
<dbReference type="Gramene" id="PSR85150">
    <property type="protein sequence ID" value="PSR85150"/>
    <property type="gene ID" value="CEY00_Acc33133"/>
</dbReference>
<feature type="domain" description="DUF4220" evidence="2">
    <location>
        <begin position="51"/>
        <end position="364"/>
    </location>
</feature>
<keyword evidence="1" id="KW-0472">Membrane</keyword>
<dbReference type="PANTHER" id="PTHR31325">
    <property type="entry name" value="OS01G0798800 PROTEIN-RELATED"/>
    <property type="match status" value="1"/>
</dbReference>
<keyword evidence="3" id="KW-0282">Flagellum</keyword>
<keyword evidence="3" id="KW-0969">Cilium</keyword>
<keyword evidence="3" id="KW-0966">Cell projection</keyword>
<dbReference type="InterPro" id="IPR007658">
    <property type="entry name" value="DUF594"/>
</dbReference>
<dbReference type="InParanoid" id="A0A2R6P4E7"/>
<dbReference type="Proteomes" id="UP000241394">
    <property type="component" value="Chromosome LG29"/>
</dbReference>
<dbReference type="EMBL" id="NKQK01000029">
    <property type="protein sequence ID" value="PSR85150.1"/>
    <property type="molecule type" value="Genomic_DNA"/>
</dbReference>
<dbReference type="STRING" id="1590841.A0A2R6P4E7"/>
<evidence type="ECO:0000256" key="1">
    <source>
        <dbReference type="SAM" id="Phobius"/>
    </source>
</evidence>
<feature type="transmembrane region" description="Helical" evidence="1">
    <location>
        <begin position="15"/>
        <end position="34"/>
    </location>
</feature>
<evidence type="ECO:0000313" key="4">
    <source>
        <dbReference type="Proteomes" id="UP000241394"/>
    </source>
</evidence>
<accession>A0A2R6P4E7</accession>
<keyword evidence="4" id="KW-1185">Reference proteome</keyword>
<dbReference type="AlphaFoldDB" id="A0A2R6P4E7"/>
<feature type="transmembrane region" description="Helical" evidence="1">
    <location>
        <begin position="294"/>
        <end position="316"/>
    </location>
</feature>
<keyword evidence="1" id="KW-0812">Transmembrane</keyword>
<dbReference type="Pfam" id="PF04578">
    <property type="entry name" value="DUF594"/>
    <property type="match status" value="1"/>
</dbReference>
<feature type="transmembrane region" description="Helical" evidence="1">
    <location>
        <begin position="485"/>
        <end position="501"/>
    </location>
</feature>
<evidence type="ECO:0000259" key="2">
    <source>
        <dbReference type="Pfam" id="PF13968"/>
    </source>
</evidence>
<dbReference type="OMA" id="SHIEMED"/>
<keyword evidence="1" id="KW-1133">Transmembrane helix</keyword>
<organism evidence="3 4">
    <name type="scientific">Actinidia chinensis var. chinensis</name>
    <name type="common">Chinese soft-hair kiwi</name>
    <dbReference type="NCBI Taxonomy" id="1590841"/>
    <lineage>
        <taxon>Eukaryota</taxon>
        <taxon>Viridiplantae</taxon>
        <taxon>Streptophyta</taxon>
        <taxon>Embryophyta</taxon>
        <taxon>Tracheophyta</taxon>
        <taxon>Spermatophyta</taxon>
        <taxon>Magnoliopsida</taxon>
        <taxon>eudicotyledons</taxon>
        <taxon>Gunneridae</taxon>
        <taxon>Pentapetalae</taxon>
        <taxon>asterids</taxon>
        <taxon>Ericales</taxon>
        <taxon>Actinidiaceae</taxon>
        <taxon>Actinidia</taxon>
    </lineage>
</organism>
<feature type="transmembrane region" description="Helical" evidence="1">
    <location>
        <begin position="258"/>
        <end position="282"/>
    </location>
</feature>
<dbReference type="OrthoDB" id="1689146at2759"/>
<dbReference type="InterPro" id="IPR025315">
    <property type="entry name" value="DUF4220"/>
</dbReference>
<dbReference type="Pfam" id="PF13968">
    <property type="entry name" value="DUF4220"/>
    <property type="match status" value="1"/>
</dbReference>
<name>A0A2R6P4E7_ACTCC</name>
<protein>
    <submittedName>
        <fullName evidence="3">Intraflagellar transport protein</fullName>
    </submittedName>
</protein>
<comment type="caution">
    <text evidence="3">The sequence shown here is derived from an EMBL/GenBank/DDBJ whole genome shotgun (WGS) entry which is preliminary data.</text>
</comment>
<feature type="transmembrane region" description="Helical" evidence="1">
    <location>
        <begin position="80"/>
        <end position="102"/>
    </location>
</feature>
<sequence length="623" mass="72008">MALIPAWVRSLWEVWDVRILVLLSLNLQIILYILGNRRKYISSVWISIIVWLAYLMADWVATVALGMLSHAQVYNHSNNAFGPIWAPLILLHLGGPYTITAYSLEDNELWMRHFLALVVQVSVAVRVILTSWRNFWFSYLSIPAFVAGIIKYAERTWVLKLVSNDKLGNIVPFDNVSNTIEEENYECALLMAQKLVKQFKCYMENYDTSAFGFPIGPGYMNSVWDIETHFWDAIEVEMGLMYDLLYTKAAKTFTTGGCILRFISFACTVSVLIGFFCFIFGGGQWHEHYSMIDIAITGVLLVGALALEIYAVAILLSSDWTMLWLIKLNKSKWVIQLGGKFPWFFPMLKRKRWSKMMGQFDLIGFCLKKDESRLSKLSSRILGLLGIEEKVKRHLHKTCVAVPSELYSTFLNYIYYLNNRRDINPAVKEGLFQEDLDFYSFAFYEQIVILHIVTEMCYHDTSQNSTNSENHVNQTKETCRIMSHYIMYLFLMSPTLLPVVVSDDLLRNLIVRLKSFLENVQDVSRACQMLKTISPAMEIGFTARMMAEGMQRKQEEERWGMLKSMWLRTLCYAAIKGQKNDHLQQLRQGGELLTLLWFFIPQCDTLSGVNITIIDRELNYSPD</sequence>